<feature type="non-terminal residue" evidence="2">
    <location>
        <position position="617"/>
    </location>
</feature>
<evidence type="ECO:0000256" key="1">
    <source>
        <dbReference type="SAM" id="MobiDB-lite"/>
    </source>
</evidence>
<feature type="non-terminal residue" evidence="2">
    <location>
        <position position="1"/>
    </location>
</feature>
<accession>A0AAD8ZFL1</accession>
<feature type="region of interest" description="Disordered" evidence="1">
    <location>
        <begin position="444"/>
        <end position="474"/>
    </location>
</feature>
<comment type="caution">
    <text evidence="2">The sequence shown here is derived from an EMBL/GenBank/DDBJ whole genome shotgun (WGS) entry which is preliminary data.</text>
</comment>
<feature type="compositionally biased region" description="Low complexity" evidence="1">
    <location>
        <begin position="33"/>
        <end position="54"/>
    </location>
</feature>
<reference evidence="2" key="1">
    <citation type="submission" date="2023-03" db="EMBL/GenBank/DDBJ databases">
        <title>Electrophorus voltai genome.</title>
        <authorList>
            <person name="Bian C."/>
        </authorList>
    </citation>
    <scope>NUCLEOTIDE SEQUENCE</scope>
    <source>
        <strain evidence="2">CB-2022</strain>
        <tissue evidence="2">Muscle</tissue>
    </source>
</reference>
<evidence type="ECO:0000313" key="3">
    <source>
        <dbReference type="Proteomes" id="UP001239994"/>
    </source>
</evidence>
<protein>
    <submittedName>
        <fullName evidence="2">Uncharacterized protein</fullName>
    </submittedName>
</protein>
<proteinExistence type="predicted"/>
<feature type="region of interest" description="Disordered" evidence="1">
    <location>
        <begin position="332"/>
        <end position="403"/>
    </location>
</feature>
<feature type="compositionally biased region" description="Basic and acidic residues" evidence="1">
    <location>
        <begin position="352"/>
        <end position="361"/>
    </location>
</feature>
<organism evidence="2 3">
    <name type="scientific">Electrophorus voltai</name>
    <dbReference type="NCBI Taxonomy" id="2609070"/>
    <lineage>
        <taxon>Eukaryota</taxon>
        <taxon>Metazoa</taxon>
        <taxon>Chordata</taxon>
        <taxon>Craniata</taxon>
        <taxon>Vertebrata</taxon>
        <taxon>Euteleostomi</taxon>
        <taxon>Actinopterygii</taxon>
        <taxon>Neopterygii</taxon>
        <taxon>Teleostei</taxon>
        <taxon>Ostariophysi</taxon>
        <taxon>Gymnotiformes</taxon>
        <taxon>Gymnotoidei</taxon>
        <taxon>Gymnotidae</taxon>
        <taxon>Electrophorus</taxon>
    </lineage>
</organism>
<dbReference type="Proteomes" id="UP001239994">
    <property type="component" value="Unassembled WGS sequence"/>
</dbReference>
<feature type="compositionally biased region" description="Polar residues" evidence="1">
    <location>
        <begin position="389"/>
        <end position="399"/>
    </location>
</feature>
<name>A0AAD8ZFL1_9TELE</name>
<feature type="region of interest" description="Disordered" evidence="1">
    <location>
        <begin position="33"/>
        <end position="60"/>
    </location>
</feature>
<keyword evidence="3" id="KW-1185">Reference proteome</keyword>
<dbReference type="AlphaFoldDB" id="A0AAD8ZFL1"/>
<dbReference type="EMBL" id="JAROKS010000014">
    <property type="protein sequence ID" value="KAK1797168.1"/>
    <property type="molecule type" value="Genomic_DNA"/>
</dbReference>
<evidence type="ECO:0000313" key="2">
    <source>
        <dbReference type="EMBL" id="KAK1797168.1"/>
    </source>
</evidence>
<sequence length="617" mass="69240">VKILHEFVKSPNTFSNCFLTYLVEDESFSDQASSSSASLVSPTPTTPTPTKTPAVPTPAQPVPAPHPHFPFHLSTPHPSCHLGVHPPPKMHFHPHYETAHAVTRRPSETCRSQLIHPQPCFLDLPTELPSCGQRREEAGAFHILTKLRESVEQLLSIQKRVYEVHKEVLALVRELGPLQSHNQSYGLSAQLQQVHHQASKITKLPSAVYFPGTIKMAKGVDKDWKCTTIFMSQELLQTKHDSVDYENEVIHNRRFYTSGARRECTLSGNVTEIWKPICLLNVWLLLLNRPGKLQQHCRTGSGPHRTVSSTDLLHGHFPAHSDHIRGSQYRLEEEALEEPSEKRNSKGTKVMDVLDKEKWENARGYGAQPKEESLGFVSEQEEEEDDSSLPRTGSQTTDSDNYKQGFHCLPKSLVPSEISHCLFEVEDTLRTLLTYLVEDESFSDQASSSSASLVSPTPTTPTPTKTPAVPTPAQPVPAPHPHFPFHLSTPHPSCHLGVHPPPKMHFHPHYETAHAVTRRPSETCRSQLIHPQPCFLDLPTELPSCGQRREEAGAFHILTKLRESVEQLLSIQKRVYEVHKEVLALVRELGPLQSHNQSYGLSAQLQQVHHQASKITK</sequence>
<feature type="compositionally biased region" description="Basic and acidic residues" evidence="1">
    <location>
        <begin position="332"/>
        <end position="344"/>
    </location>
</feature>
<feature type="compositionally biased region" description="Low complexity" evidence="1">
    <location>
        <begin position="445"/>
        <end position="468"/>
    </location>
</feature>
<gene>
    <name evidence="2" type="ORF">P4O66_008562</name>
</gene>